<comment type="subcellular location">
    <subcellularLocation>
        <location evidence="5">Peroxisome</location>
    </subcellularLocation>
</comment>
<evidence type="ECO:0000256" key="5">
    <source>
        <dbReference type="PIRNR" id="PIRNR000241"/>
    </source>
</evidence>
<dbReference type="Pfam" id="PF01014">
    <property type="entry name" value="Uricase"/>
    <property type="match status" value="2"/>
</dbReference>
<dbReference type="EC" id="1.7.3.3" evidence="5 8"/>
<feature type="binding site" evidence="7">
    <location>
        <position position="186"/>
    </location>
    <ligand>
        <name>urate</name>
        <dbReference type="ChEBI" id="CHEBI:17775"/>
    </ligand>
</feature>
<evidence type="ECO:0000256" key="1">
    <source>
        <dbReference type="ARBA" id="ARBA00004831"/>
    </source>
</evidence>
<evidence type="ECO:0000256" key="8">
    <source>
        <dbReference type="RuleBase" id="RU004455"/>
    </source>
</evidence>
<dbReference type="STRING" id="2880.D8LM50"/>
<organism evidence="9 10">
    <name type="scientific">Ectocarpus siliculosus</name>
    <name type="common">Brown alga</name>
    <name type="synonym">Conferva siliculosa</name>
    <dbReference type="NCBI Taxonomy" id="2880"/>
    <lineage>
        <taxon>Eukaryota</taxon>
        <taxon>Sar</taxon>
        <taxon>Stramenopiles</taxon>
        <taxon>Ochrophyta</taxon>
        <taxon>PX clade</taxon>
        <taxon>Phaeophyceae</taxon>
        <taxon>Ectocarpales</taxon>
        <taxon>Ectocarpaceae</taxon>
        <taxon>Ectocarpus</taxon>
    </lineage>
</organism>
<comment type="function">
    <text evidence="5 8">Catalyzes the oxidation of uric acid to 5-hydroxyisourate, which is further processed to form (S)-allantoin.</text>
</comment>
<reference evidence="9 10" key="1">
    <citation type="journal article" date="2010" name="Nature">
        <title>The Ectocarpus genome and the independent evolution of multicellularity in brown algae.</title>
        <authorList>
            <person name="Cock J.M."/>
            <person name="Sterck L."/>
            <person name="Rouze P."/>
            <person name="Scornet D."/>
            <person name="Allen A.E."/>
            <person name="Amoutzias G."/>
            <person name="Anthouard V."/>
            <person name="Artiguenave F."/>
            <person name="Aury J.M."/>
            <person name="Badger J.H."/>
            <person name="Beszteri B."/>
            <person name="Billiau K."/>
            <person name="Bonnet E."/>
            <person name="Bothwell J.H."/>
            <person name="Bowler C."/>
            <person name="Boyen C."/>
            <person name="Brownlee C."/>
            <person name="Carrano C.J."/>
            <person name="Charrier B."/>
            <person name="Cho G.Y."/>
            <person name="Coelho S.M."/>
            <person name="Collen J."/>
            <person name="Corre E."/>
            <person name="Da Silva C."/>
            <person name="Delage L."/>
            <person name="Delaroque N."/>
            <person name="Dittami S.M."/>
            <person name="Doulbeau S."/>
            <person name="Elias M."/>
            <person name="Farnham G."/>
            <person name="Gachon C.M."/>
            <person name="Gschloessl B."/>
            <person name="Heesch S."/>
            <person name="Jabbari K."/>
            <person name="Jubin C."/>
            <person name="Kawai H."/>
            <person name="Kimura K."/>
            <person name="Kloareg B."/>
            <person name="Kupper F.C."/>
            <person name="Lang D."/>
            <person name="Le Bail A."/>
            <person name="Leblanc C."/>
            <person name="Lerouge P."/>
            <person name="Lohr M."/>
            <person name="Lopez P.J."/>
            <person name="Martens C."/>
            <person name="Maumus F."/>
            <person name="Michel G."/>
            <person name="Miranda-Saavedra D."/>
            <person name="Morales J."/>
            <person name="Moreau H."/>
            <person name="Motomura T."/>
            <person name="Nagasato C."/>
            <person name="Napoli C.A."/>
            <person name="Nelson D.R."/>
            <person name="Nyvall-Collen P."/>
            <person name="Peters A.F."/>
            <person name="Pommier C."/>
            <person name="Potin P."/>
            <person name="Poulain J."/>
            <person name="Quesneville H."/>
            <person name="Read B."/>
            <person name="Rensing S.A."/>
            <person name="Ritter A."/>
            <person name="Rousvoal S."/>
            <person name="Samanta M."/>
            <person name="Samson G."/>
            <person name="Schroeder D.C."/>
            <person name="Segurens B."/>
            <person name="Strittmatter M."/>
            <person name="Tonon T."/>
            <person name="Tregear J.W."/>
            <person name="Valentin K."/>
            <person name="von Dassow P."/>
            <person name="Yamagishi T."/>
            <person name="Van de Peer Y."/>
            <person name="Wincker P."/>
        </authorList>
    </citation>
    <scope>NUCLEOTIDE SEQUENCE [LARGE SCALE GENOMIC DNA]</scope>
    <source>
        <strain evidence="10">Ec32 / CCAP1310/4</strain>
    </source>
</reference>
<keyword evidence="10" id="KW-1185">Reference proteome</keyword>
<dbReference type="PRINTS" id="PR00093">
    <property type="entry name" value="URICASE"/>
</dbReference>
<dbReference type="Proteomes" id="UP000002630">
    <property type="component" value="Linkage Group LG16"/>
</dbReference>
<dbReference type="AlphaFoldDB" id="D8LM50"/>
<comment type="catalytic activity">
    <reaction evidence="5 8">
        <text>urate + O2 + H2O = 5-hydroxyisourate + H2O2</text>
        <dbReference type="Rhea" id="RHEA:21368"/>
        <dbReference type="ChEBI" id="CHEBI:15377"/>
        <dbReference type="ChEBI" id="CHEBI:15379"/>
        <dbReference type="ChEBI" id="CHEBI:16240"/>
        <dbReference type="ChEBI" id="CHEBI:17775"/>
        <dbReference type="ChEBI" id="CHEBI:18072"/>
        <dbReference type="EC" id="1.7.3.3"/>
    </reaction>
</comment>
<comment type="similarity">
    <text evidence="2 5 8">Belongs to the uricase family.</text>
</comment>
<dbReference type="PANTHER" id="PTHR42874:SF1">
    <property type="entry name" value="URICASE"/>
    <property type="match status" value="1"/>
</dbReference>
<evidence type="ECO:0000256" key="4">
    <source>
        <dbReference type="ARBA" id="ARBA00023002"/>
    </source>
</evidence>
<feature type="binding site" evidence="7">
    <location>
        <position position="235"/>
    </location>
    <ligand>
        <name>5-hydroxyisourate</name>
        <dbReference type="ChEBI" id="CHEBI:18072"/>
    </ligand>
</feature>
<evidence type="ECO:0000256" key="2">
    <source>
        <dbReference type="ARBA" id="ARBA00009760"/>
    </source>
</evidence>
<feature type="binding site" evidence="7">
    <location>
        <position position="58"/>
    </location>
    <ligand>
        <name>urate</name>
        <dbReference type="ChEBI" id="CHEBI:17775"/>
    </ligand>
</feature>
<feature type="binding site" evidence="7">
    <location>
        <position position="235"/>
    </location>
    <ligand>
        <name>urate</name>
        <dbReference type="ChEBI" id="CHEBI:17775"/>
    </ligand>
</feature>
<sequence length="307" mass="33901">MAAVLASNHHGKGRVRVTKVIRRGPVHSVLQFNVEILLDGPTNAAFTAADNSLIIPTDTQKNTVYVLAKTTSFDCAEQFAIIVAKHFLATYPDLVHRCRVMVKEDTWKRVRTADSTGKTRDHDHAFLKAGPHYLFGRSEGTRQPCGRISIRAFGGVKGLTLFKTTQSSFTNFHKDNNTSLPEAEDRLLGTCMDGEWEYDVLRSPDFSGDRAKIIDVLVEQFAGPADKGVYSPSVQVTCFQMGSAVLATVPSVSECTFYMPNVHNLPFDLAKYGLVNADQTGLPHIFYPVDEPHGIIQATMKRPSSKL</sequence>
<feature type="binding site" evidence="7">
    <location>
        <position position="57"/>
    </location>
    <ligand>
        <name>O2</name>
        <dbReference type="ChEBI" id="CHEBI:15379"/>
    </ligand>
</feature>
<feature type="active site" description="Charge relay system" evidence="6">
    <location>
        <position position="263"/>
    </location>
</feature>
<dbReference type="GO" id="GO:0004846">
    <property type="term" value="F:urate oxidase activity"/>
    <property type="evidence" value="ECO:0007669"/>
    <property type="project" value="UniProtKB-EC"/>
</dbReference>
<dbReference type="eggNOG" id="KOG1599">
    <property type="taxonomic scope" value="Eukaryota"/>
</dbReference>
<feature type="binding site" evidence="7">
    <location>
        <position position="261"/>
    </location>
    <ligand>
        <name>urate</name>
        <dbReference type="ChEBI" id="CHEBI:17775"/>
    </ligand>
</feature>
<feature type="active site" description="Charge relay system" evidence="6">
    <location>
        <position position="12"/>
    </location>
</feature>
<evidence type="ECO:0000256" key="6">
    <source>
        <dbReference type="PIRSR" id="PIRSR000241-1"/>
    </source>
</evidence>
<keyword evidence="5" id="KW-0576">Peroxisome</keyword>
<dbReference type="SUPFAM" id="SSF55620">
    <property type="entry name" value="Tetrahydrobiopterin biosynthesis enzymes-like"/>
    <property type="match status" value="2"/>
</dbReference>
<dbReference type="OrthoDB" id="9992118at2759"/>
<feature type="binding site" evidence="7">
    <location>
        <position position="261"/>
    </location>
    <ligand>
        <name>O2</name>
        <dbReference type="ChEBI" id="CHEBI:15379"/>
    </ligand>
</feature>
<keyword evidence="3 5" id="KW-0659">Purine metabolism</keyword>
<name>D8LM50_ECTSI</name>
<feature type="binding site" evidence="7">
    <location>
        <position position="57"/>
    </location>
    <ligand>
        <name>urate</name>
        <dbReference type="ChEBI" id="CHEBI:17775"/>
    </ligand>
</feature>
<accession>D8LM50</accession>
<dbReference type="OMA" id="ATMYKMS"/>
<feature type="binding site" evidence="7">
    <location>
        <position position="169"/>
    </location>
    <ligand>
        <name>5-hydroxyisourate</name>
        <dbReference type="ChEBI" id="CHEBI:18072"/>
    </ligand>
</feature>
<feature type="binding site" evidence="7">
    <location>
        <position position="169"/>
    </location>
    <ligand>
        <name>urate</name>
        <dbReference type="ChEBI" id="CHEBI:17775"/>
    </ligand>
</feature>
<evidence type="ECO:0000313" key="9">
    <source>
        <dbReference type="EMBL" id="CBN76198.1"/>
    </source>
</evidence>
<protein>
    <recommendedName>
        <fullName evidence="5 8">Uricase</fullName>
        <ecNumber evidence="5 8">1.7.3.3</ecNumber>
    </recommendedName>
    <alternativeName>
        <fullName evidence="5">Urate oxidase</fullName>
    </alternativeName>
</protein>
<dbReference type="EMBL" id="FN649741">
    <property type="protein sequence ID" value="CBN76198.1"/>
    <property type="molecule type" value="Genomic_DNA"/>
</dbReference>
<dbReference type="Gene3D" id="3.10.270.10">
    <property type="entry name" value="Urate Oxidase"/>
    <property type="match status" value="1"/>
</dbReference>
<feature type="active site" description="Charge relay system" evidence="6">
    <location>
        <position position="57"/>
    </location>
</feature>
<evidence type="ECO:0000313" key="10">
    <source>
        <dbReference type="Proteomes" id="UP000002630"/>
    </source>
</evidence>
<dbReference type="EMBL" id="FN648580">
    <property type="protein sequence ID" value="CBN76198.1"/>
    <property type="molecule type" value="Genomic_DNA"/>
</dbReference>
<proteinExistence type="inferred from homology"/>
<feature type="binding site" evidence="7">
    <location>
        <position position="234"/>
    </location>
    <ligand>
        <name>urate</name>
        <dbReference type="ChEBI" id="CHEBI:17775"/>
    </ligand>
</feature>
<evidence type="ECO:0000256" key="3">
    <source>
        <dbReference type="ARBA" id="ARBA00022631"/>
    </source>
</evidence>
<dbReference type="UniPathway" id="UPA00394">
    <property type="reaction ID" value="UER00650"/>
</dbReference>
<gene>
    <name evidence="9" type="ORF">Esi_0384_0022</name>
</gene>
<comment type="pathway">
    <text evidence="1 5">Purine metabolism; urate degradation; (S)-allantoin from urate: step 1/3.</text>
</comment>
<dbReference type="NCBIfam" id="TIGR03383">
    <property type="entry name" value="urate_oxi"/>
    <property type="match status" value="1"/>
</dbReference>
<dbReference type="GO" id="GO:0005777">
    <property type="term" value="C:peroxisome"/>
    <property type="evidence" value="ECO:0007669"/>
    <property type="project" value="UniProtKB-SubCell"/>
</dbReference>
<keyword evidence="4 5" id="KW-0560">Oxidoreductase</keyword>
<feature type="binding site" evidence="7">
    <location>
        <position position="57"/>
    </location>
    <ligand>
        <name>5-hydroxyisourate</name>
        <dbReference type="ChEBI" id="CHEBI:18072"/>
    </ligand>
</feature>
<dbReference type="GO" id="GO:0006145">
    <property type="term" value="P:purine nucleobase catabolic process"/>
    <property type="evidence" value="ECO:0007669"/>
    <property type="project" value="TreeGrafter"/>
</dbReference>
<feature type="binding site" evidence="7">
    <location>
        <position position="186"/>
    </location>
    <ligand>
        <name>5-hydroxyisourate</name>
        <dbReference type="ChEBI" id="CHEBI:18072"/>
    </ligand>
</feature>
<dbReference type="InParanoid" id="D8LM50"/>
<evidence type="ECO:0000256" key="7">
    <source>
        <dbReference type="PIRSR" id="PIRSR000241-2"/>
    </source>
</evidence>
<dbReference type="PANTHER" id="PTHR42874">
    <property type="entry name" value="URICASE"/>
    <property type="match status" value="1"/>
</dbReference>
<dbReference type="InterPro" id="IPR002042">
    <property type="entry name" value="Uricase"/>
</dbReference>
<dbReference type="PIRSF" id="PIRSF000241">
    <property type="entry name" value="Urate_oxidase"/>
    <property type="match status" value="1"/>
</dbReference>
<dbReference type="GO" id="GO:0019628">
    <property type="term" value="P:urate catabolic process"/>
    <property type="evidence" value="ECO:0007669"/>
    <property type="project" value="UniProtKB-UniPathway"/>
</dbReference>
<feature type="binding site" evidence="7">
    <location>
        <position position="261"/>
    </location>
    <ligand>
        <name>5-hydroxyisourate</name>
        <dbReference type="ChEBI" id="CHEBI:18072"/>
    </ligand>
</feature>
<feature type="binding site" evidence="7">
    <location>
        <position position="234"/>
    </location>
    <ligand>
        <name>5-hydroxyisourate</name>
        <dbReference type="ChEBI" id="CHEBI:18072"/>
    </ligand>
</feature>